<feature type="compositionally biased region" description="Gly residues" evidence="1">
    <location>
        <begin position="213"/>
        <end position="226"/>
    </location>
</feature>
<reference evidence="2" key="1">
    <citation type="submission" date="2021-02" db="EMBL/GenBank/DDBJ databases">
        <authorList>
            <person name="Nieuwenhuis M."/>
            <person name="Van De Peppel L.J.J."/>
        </authorList>
    </citation>
    <scope>NUCLEOTIDE SEQUENCE</scope>
    <source>
        <strain evidence="2">D49</strain>
    </source>
</reference>
<feature type="region of interest" description="Disordered" evidence="1">
    <location>
        <begin position="265"/>
        <end position="316"/>
    </location>
</feature>
<accession>A0A9P7K592</accession>
<sequence>MSDIEYAPPRVLSHPQHPPRQVHPSMSMSQHPRHSQQHQHPVSSDRLGPMHQDKKPRLGIAPSPGLAYSRSSSDDHIPSAISPISTARSGRYHHSNGHDSMVRSSYGVPPPYMPSHSSHSNHHPSSSVHHNSHGHHSHNQPPPPQHQRHSNQQYPPFFPTSGPGVGGPHYGDSPPSPSFIPLPSNGDYDTSSRGRSTNAGFPPPRNVYSSYSGDGGPSGGSGGGGSGDLFAAFMDAEHQARTTSIARRSSMSSSAAFGLEWPVHMNSDVPDSHPKSSGSHSGSGSSERDLGDRGGSAGSSAGGNGGGPGGADWLEFLAGNSGNVAAAG</sequence>
<evidence type="ECO:0000313" key="2">
    <source>
        <dbReference type="EMBL" id="KAG5638756.1"/>
    </source>
</evidence>
<evidence type="ECO:0000313" key="3">
    <source>
        <dbReference type="Proteomes" id="UP000717328"/>
    </source>
</evidence>
<feature type="region of interest" description="Disordered" evidence="1">
    <location>
        <begin position="1"/>
        <end position="226"/>
    </location>
</feature>
<dbReference type="OrthoDB" id="1898716at2759"/>
<dbReference type="Proteomes" id="UP000717328">
    <property type="component" value="Unassembled WGS sequence"/>
</dbReference>
<feature type="compositionally biased region" description="Polar residues" evidence="1">
    <location>
        <begin position="187"/>
        <end position="199"/>
    </location>
</feature>
<dbReference type="AlphaFoldDB" id="A0A9P7K592"/>
<proteinExistence type="predicted"/>
<name>A0A9P7K592_9AGAR</name>
<keyword evidence="3" id="KW-1185">Reference proteome</keyword>
<comment type="caution">
    <text evidence="2">The sequence shown here is derived from an EMBL/GenBank/DDBJ whole genome shotgun (WGS) entry which is preliminary data.</text>
</comment>
<gene>
    <name evidence="2" type="ORF">H0H81_010378</name>
</gene>
<feature type="compositionally biased region" description="Low complexity" evidence="1">
    <location>
        <begin position="114"/>
        <end position="129"/>
    </location>
</feature>
<feature type="compositionally biased region" description="Gly residues" evidence="1">
    <location>
        <begin position="293"/>
        <end position="310"/>
    </location>
</feature>
<organism evidence="2 3">
    <name type="scientific">Sphagnurus paluster</name>
    <dbReference type="NCBI Taxonomy" id="117069"/>
    <lineage>
        <taxon>Eukaryota</taxon>
        <taxon>Fungi</taxon>
        <taxon>Dikarya</taxon>
        <taxon>Basidiomycota</taxon>
        <taxon>Agaricomycotina</taxon>
        <taxon>Agaricomycetes</taxon>
        <taxon>Agaricomycetidae</taxon>
        <taxon>Agaricales</taxon>
        <taxon>Tricholomatineae</taxon>
        <taxon>Lyophyllaceae</taxon>
        <taxon>Sphagnurus</taxon>
    </lineage>
</organism>
<dbReference type="EMBL" id="JABCKI010005746">
    <property type="protein sequence ID" value="KAG5638756.1"/>
    <property type="molecule type" value="Genomic_DNA"/>
</dbReference>
<evidence type="ECO:0000256" key="1">
    <source>
        <dbReference type="SAM" id="MobiDB-lite"/>
    </source>
</evidence>
<reference evidence="2" key="2">
    <citation type="submission" date="2021-10" db="EMBL/GenBank/DDBJ databases">
        <title>Phylogenomics reveals ancestral predisposition of the termite-cultivated fungus Termitomyces towards a domesticated lifestyle.</title>
        <authorList>
            <person name="Auxier B."/>
            <person name="Grum-Grzhimaylo A."/>
            <person name="Cardenas M.E."/>
            <person name="Lodge J.D."/>
            <person name="Laessoe T."/>
            <person name="Pedersen O."/>
            <person name="Smith M.E."/>
            <person name="Kuyper T.W."/>
            <person name="Franco-Molano E.A."/>
            <person name="Baroni T.J."/>
            <person name="Aanen D.K."/>
        </authorList>
    </citation>
    <scope>NUCLEOTIDE SEQUENCE</scope>
    <source>
        <strain evidence="2">D49</strain>
    </source>
</reference>
<protein>
    <submittedName>
        <fullName evidence="2">Uncharacterized protein</fullName>
    </submittedName>
</protein>
<feature type="compositionally biased region" description="Low complexity" evidence="1">
    <location>
        <begin position="276"/>
        <end position="285"/>
    </location>
</feature>